<dbReference type="PROSITE" id="PS51257">
    <property type="entry name" value="PROKAR_LIPOPROTEIN"/>
    <property type="match status" value="1"/>
</dbReference>
<evidence type="ECO:0000313" key="2">
    <source>
        <dbReference type="EMBL" id="AWV99706.1"/>
    </source>
</evidence>
<accession>A0A2Z4GEL9</accession>
<evidence type="ECO:0000313" key="3">
    <source>
        <dbReference type="Proteomes" id="UP000249873"/>
    </source>
</evidence>
<proteinExistence type="predicted"/>
<feature type="chain" id="PRO_5016454279" evidence="1">
    <location>
        <begin position="23"/>
        <end position="301"/>
    </location>
</feature>
<dbReference type="KEGG" id="als:DJ013_16615"/>
<feature type="signal peptide" evidence="1">
    <location>
        <begin position="1"/>
        <end position="22"/>
    </location>
</feature>
<dbReference type="AlphaFoldDB" id="A0A2Z4GEL9"/>
<reference evidence="2 3" key="1">
    <citation type="submission" date="2018-05" db="EMBL/GenBank/DDBJ databases">
        <title>Complete genome sequence of Arcticibacterium luteifluviistationis SM1504T, a cytophagaceae bacterium isolated from Arctic surface seawater.</title>
        <authorList>
            <person name="Li Y."/>
            <person name="Qin Q.-L."/>
        </authorList>
    </citation>
    <scope>NUCLEOTIDE SEQUENCE [LARGE SCALE GENOMIC DNA]</scope>
    <source>
        <strain evidence="2 3">SM1504</strain>
    </source>
</reference>
<keyword evidence="3" id="KW-1185">Reference proteome</keyword>
<organism evidence="2 3">
    <name type="scientific">Arcticibacterium luteifluviistationis</name>
    <dbReference type="NCBI Taxonomy" id="1784714"/>
    <lineage>
        <taxon>Bacteria</taxon>
        <taxon>Pseudomonadati</taxon>
        <taxon>Bacteroidota</taxon>
        <taxon>Cytophagia</taxon>
        <taxon>Cytophagales</taxon>
        <taxon>Leadbetterellaceae</taxon>
        <taxon>Arcticibacterium</taxon>
    </lineage>
</organism>
<protein>
    <submittedName>
        <fullName evidence="2">DUF4249 domain-containing protein</fullName>
    </submittedName>
</protein>
<dbReference type="InterPro" id="IPR025345">
    <property type="entry name" value="DUF4249"/>
</dbReference>
<dbReference type="OrthoDB" id="1117670at2"/>
<name>A0A2Z4GEL9_9BACT</name>
<evidence type="ECO:0000256" key="1">
    <source>
        <dbReference type="SAM" id="SignalP"/>
    </source>
</evidence>
<dbReference type="Pfam" id="PF14054">
    <property type="entry name" value="DUF4249"/>
    <property type="match status" value="1"/>
</dbReference>
<keyword evidence="1" id="KW-0732">Signal</keyword>
<gene>
    <name evidence="2" type="ORF">DJ013_16615</name>
</gene>
<dbReference type="EMBL" id="CP029480">
    <property type="protein sequence ID" value="AWV99706.1"/>
    <property type="molecule type" value="Genomic_DNA"/>
</dbReference>
<dbReference type="Proteomes" id="UP000249873">
    <property type="component" value="Chromosome"/>
</dbReference>
<dbReference type="RefSeq" id="WP_111373074.1">
    <property type="nucleotide sequence ID" value="NZ_CP029480.1"/>
</dbReference>
<sequence length="301" mass="33406">MKKIIIPTFALLSLALSFSSCEDVIDIDVQDAVEQLVIDGWLTNKAEDQYIKLSLTQPYFDNSDVRFVSGAEVVVFEADSTAHPFTDMGDGRYLLKKEDAGFLEENGQYALYVKYQNDEFAALSKLNRVPAIDSLSYEFFEFPFAADDSTESEGYFAQFYATDPEGEGDTYWIRTTKNGKLINDPSQISLAYDAGFSPGSRSDGLLFILPVRQSINDGLYQHNDSIHIEIWSITPDAYLYLSQVAQESSNGGIFATPPANIPTNIFNRNENSPNKALGFFGISAVSEFSTVLDSTLARPTD</sequence>